<sequence length="144" mass="16180">MKGEKTSRTYLQSDGWMMQAVIASRRNHQGTEACVYHGPSKELKCSSSPLCIFDRGWLFCPCYIHGCFSGGTGPIRGGVLSPEQRSKTRPPAPLDDPRPDLAPCRQVDIQTEQGEILSLIKHSETRNFVTQYKPQNRRPPDSFN</sequence>
<name>A0A8T2NG28_9TELE</name>
<accession>A0A8T2NG28</accession>
<evidence type="ECO:0000313" key="2">
    <source>
        <dbReference type="EMBL" id="KAG9336652.1"/>
    </source>
</evidence>
<comment type="caution">
    <text evidence="2">The sequence shown here is derived from an EMBL/GenBank/DDBJ whole genome shotgun (WGS) entry which is preliminary data.</text>
</comment>
<reference evidence="2" key="1">
    <citation type="thesis" date="2021" institute="BYU ScholarsArchive" country="Provo, UT, USA">
        <title>Applications of and Algorithms for Genome Assembly and Genomic Analyses with an Emphasis on Marine Teleosts.</title>
        <authorList>
            <person name="Pickett B.D."/>
        </authorList>
    </citation>
    <scope>NUCLEOTIDE SEQUENCE</scope>
    <source>
        <strain evidence="2">HI-2016</strain>
    </source>
</reference>
<evidence type="ECO:0000256" key="1">
    <source>
        <dbReference type="SAM" id="MobiDB-lite"/>
    </source>
</evidence>
<organism evidence="2 3">
    <name type="scientific">Albula glossodonta</name>
    <name type="common">roundjaw bonefish</name>
    <dbReference type="NCBI Taxonomy" id="121402"/>
    <lineage>
        <taxon>Eukaryota</taxon>
        <taxon>Metazoa</taxon>
        <taxon>Chordata</taxon>
        <taxon>Craniata</taxon>
        <taxon>Vertebrata</taxon>
        <taxon>Euteleostomi</taxon>
        <taxon>Actinopterygii</taxon>
        <taxon>Neopterygii</taxon>
        <taxon>Teleostei</taxon>
        <taxon>Albuliformes</taxon>
        <taxon>Albulidae</taxon>
        <taxon>Albula</taxon>
    </lineage>
</organism>
<evidence type="ECO:0000313" key="3">
    <source>
        <dbReference type="Proteomes" id="UP000824540"/>
    </source>
</evidence>
<protein>
    <submittedName>
        <fullName evidence="2">Uncharacterized protein</fullName>
    </submittedName>
</protein>
<feature type="region of interest" description="Disordered" evidence="1">
    <location>
        <begin position="75"/>
        <end position="102"/>
    </location>
</feature>
<dbReference type="EMBL" id="JAFBMS010000102">
    <property type="protein sequence ID" value="KAG9336652.1"/>
    <property type="molecule type" value="Genomic_DNA"/>
</dbReference>
<proteinExistence type="predicted"/>
<dbReference type="AlphaFoldDB" id="A0A8T2NG28"/>
<dbReference type="Proteomes" id="UP000824540">
    <property type="component" value="Unassembled WGS sequence"/>
</dbReference>
<keyword evidence="3" id="KW-1185">Reference proteome</keyword>
<gene>
    <name evidence="2" type="ORF">JZ751_002999</name>
</gene>